<dbReference type="Pfam" id="PF11999">
    <property type="entry name" value="Ice_binding"/>
    <property type="match status" value="1"/>
</dbReference>
<dbReference type="Proteomes" id="UP001271007">
    <property type="component" value="Unassembled WGS sequence"/>
</dbReference>
<name>A0AAJ0G4I3_9PEZI</name>
<gene>
    <name evidence="4" type="ORF">LTR09_012250</name>
</gene>
<evidence type="ECO:0000256" key="3">
    <source>
        <dbReference type="SAM" id="SignalP"/>
    </source>
</evidence>
<evidence type="ECO:0000256" key="1">
    <source>
        <dbReference type="ARBA" id="ARBA00005445"/>
    </source>
</evidence>
<sequence>MRYAAILMGGLILSAEAQQVGLGSAAPFSVLAATTITNTGLTVVAGQLGVFPNGLTSITGFPPGISGDKHGADAAAQQAKADATTAYNQAVGLASTQALTGQDLGGMTLAPGVYTFTSSAQLTGILTLDAQGDPNAQWVFQIGSTITTASASSVLLINGANACNVFWQVGSSATLGTGTIFAGNIIAFTSITVTTGTSVNGGLYALGAAVTLDTNIITQCQGSVVVTSTSRTATPTATPTATITSPTTSTITSTTTVVVTQPHRHCNNHEDHINPVHHLYINQYIDLNKVPHDDMPDTGMHDQKS</sequence>
<reference evidence="4" key="1">
    <citation type="submission" date="2023-04" db="EMBL/GenBank/DDBJ databases">
        <title>Black Yeasts Isolated from many extreme environments.</title>
        <authorList>
            <person name="Coleine C."/>
            <person name="Stajich J.E."/>
            <person name="Selbmann L."/>
        </authorList>
    </citation>
    <scope>NUCLEOTIDE SEQUENCE</scope>
    <source>
        <strain evidence="4">CCFEE 5312</strain>
    </source>
</reference>
<keyword evidence="5" id="KW-1185">Reference proteome</keyword>
<accession>A0AAJ0G4I3</accession>
<comment type="similarity">
    <text evidence="1">Belongs to the ice-binding protein family.</text>
</comment>
<feature type="chain" id="PRO_5042597718" description="Ice-binding protein" evidence="3">
    <location>
        <begin position="18"/>
        <end position="305"/>
    </location>
</feature>
<keyword evidence="2 3" id="KW-0732">Signal</keyword>
<organism evidence="4 5">
    <name type="scientific">Extremus antarcticus</name>
    <dbReference type="NCBI Taxonomy" id="702011"/>
    <lineage>
        <taxon>Eukaryota</taxon>
        <taxon>Fungi</taxon>
        <taxon>Dikarya</taxon>
        <taxon>Ascomycota</taxon>
        <taxon>Pezizomycotina</taxon>
        <taxon>Dothideomycetes</taxon>
        <taxon>Dothideomycetidae</taxon>
        <taxon>Mycosphaerellales</taxon>
        <taxon>Extremaceae</taxon>
        <taxon>Extremus</taxon>
    </lineage>
</organism>
<evidence type="ECO:0000313" key="4">
    <source>
        <dbReference type="EMBL" id="KAK3046258.1"/>
    </source>
</evidence>
<evidence type="ECO:0000256" key="2">
    <source>
        <dbReference type="ARBA" id="ARBA00022729"/>
    </source>
</evidence>
<evidence type="ECO:0008006" key="6">
    <source>
        <dbReference type="Google" id="ProtNLM"/>
    </source>
</evidence>
<feature type="signal peptide" evidence="3">
    <location>
        <begin position="1"/>
        <end position="17"/>
    </location>
</feature>
<evidence type="ECO:0000313" key="5">
    <source>
        <dbReference type="Proteomes" id="UP001271007"/>
    </source>
</evidence>
<dbReference type="InterPro" id="IPR021884">
    <property type="entry name" value="Ice-bd_prot"/>
</dbReference>
<dbReference type="EMBL" id="JAWDJX010000103">
    <property type="protein sequence ID" value="KAK3046258.1"/>
    <property type="molecule type" value="Genomic_DNA"/>
</dbReference>
<protein>
    <recommendedName>
        <fullName evidence="6">Ice-binding protein</fullName>
    </recommendedName>
</protein>
<dbReference type="AlphaFoldDB" id="A0AAJ0G4I3"/>
<comment type="caution">
    <text evidence="4">The sequence shown here is derived from an EMBL/GenBank/DDBJ whole genome shotgun (WGS) entry which is preliminary data.</text>
</comment>
<proteinExistence type="inferred from homology"/>